<dbReference type="RefSeq" id="WP_316775132.1">
    <property type="nucleotide sequence ID" value="NZ_JASMWN010000005.1"/>
</dbReference>
<comment type="caution">
    <text evidence="1">The sequence shown here is derived from an EMBL/GenBank/DDBJ whole genome shotgun (WGS) entry which is preliminary data.</text>
</comment>
<keyword evidence="2" id="KW-1185">Reference proteome</keyword>
<sequence length="112" mass="12497">MTMPYLNRKLVLETPRRVPDGAGGYTQSWESLGELWAEVRSRTGRERAEAGVTVSSVSYRIVVRGAPHGTAARPMPGQRFREGTRLYVIQAVAEQDPQARYLTCFADEEIVA</sequence>
<dbReference type="NCBIfam" id="TIGR01563">
    <property type="entry name" value="gp16_SPP1"/>
    <property type="match status" value="1"/>
</dbReference>
<dbReference type="InterPro" id="IPR038666">
    <property type="entry name" value="SSP1_head-tail_sf"/>
</dbReference>
<dbReference type="Gene3D" id="2.40.10.270">
    <property type="entry name" value="Bacteriophage SPP1 head-tail adaptor protein"/>
    <property type="match status" value="1"/>
</dbReference>
<evidence type="ECO:0000313" key="2">
    <source>
        <dbReference type="Proteomes" id="UP001255416"/>
    </source>
</evidence>
<evidence type="ECO:0000313" key="1">
    <source>
        <dbReference type="EMBL" id="MDU9003894.1"/>
    </source>
</evidence>
<accession>A0ABU3VCM0</accession>
<dbReference type="Proteomes" id="UP001255416">
    <property type="component" value="Unassembled WGS sequence"/>
</dbReference>
<protein>
    <submittedName>
        <fullName evidence="1">Phage head closure protein</fullName>
    </submittedName>
</protein>
<reference evidence="2" key="1">
    <citation type="submission" date="2023-05" db="EMBL/GenBank/DDBJ databases">
        <title>Sedimentitalea sp. nov. JM2-8.</title>
        <authorList>
            <person name="Huang J."/>
        </authorList>
    </citation>
    <scope>NUCLEOTIDE SEQUENCE [LARGE SCALE GENOMIC DNA]</scope>
    <source>
        <strain evidence="2">KHS03</strain>
    </source>
</reference>
<gene>
    <name evidence="1" type="ORF">QO231_08510</name>
</gene>
<dbReference type="Pfam" id="PF05521">
    <property type="entry name" value="Phage_HCP"/>
    <property type="match status" value="1"/>
</dbReference>
<dbReference type="EMBL" id="JASMWN010000005">
    <property type="protein sequence ID" value="MDU9003894.1"/>
    <property type="molecule type" value="Genomic_DNA"/>
</dbReference>
<dbReference type="InterPro" id="IPR008767">
    <property type="entry name" value="Phage_SPP1_head-tail_adaptor"/>
</dbReference>
<name>A0ABU3VCM0_9RHOB</name>
<proteinExistence type="predicted"/>
<organism evidence="1 2">
    <name type="scientific">Sedimentitalea todarodis</name>
    <dbReference type="NCBI Taxonomy" id="1631240"/>
    <lineage>
        <taxon>Bacteria</taxon>
        <taxon>Pseudomonadati</taxon>
        <taxon>Pseudomonadota</taxon>
        <taxon>Alphaproteobacteria</taxon>
        <taxon>Rhodobacterales</taxon>
        <taxon>Paracoccaceae</taxon>
        <taxon>Sedimentitalea</taxon>
    </lineage>
</organism>